<keyword evidence="6 7" id="KW-0449">Lipoprotein</keyword>
<keyword evidence="4" id="KW-0833">Ubl conjugation pathway</keyword>
<dbReference type="Proteomes" id="UP000775213">
    <property type="component" value="Unassembled WGS sequence"/>
</dbReference>
<gene>
    <name evidence="9" type="ORF">IEQ34_018220</name>
</gene>
<keyword evidence="5" id="KW-0472">Membrane</keyword>
<evidence type="ECO:0000256" key="2">
    <source>
        <dbReference type="ARBA" id="ARBA00007293"/>
    </source>
</evidence>
<sequence length="175" mass="19598">MSPSGSLPRLRPIIDWRRSHCAAVNDCRNHAAIKAAGRSFTCRVSNGGEPSDLPRLGWTVEIPPNGERNCGIDPAVRTEPRNDRIFAVDRAINDGYLTCEELGRNRDLKVGQFVYAIHKRIKFSAENAIFIFVDNMLPSTGSIMLKIYEENKDEDGFLCSYNGENTFGLLTSNLY</sequence>
<dbReference type="InterPro" id="IPR029071">
    <property type="entry name" value="Ubiquitin-like_domsf"/>
</dbReference>
<dbReference type="PANTHER" id="PTHR10969">
    <property type="entry name" value="MICROTUBULE-ASSOCIATED PROTEINS 1A/1B LIGHT CHAIN 3-RELATED"/>
    <property type="match status" value="1"/>
</dbReference>
<dbReference type="GO" id="GO:0006914">
    <property type="term" value="P:autophagy"/>
    <property type="evidence" value="ECO:0007669"/>
    <property type="project" value="UniProtKB-KW"/>
</dbReference>
<evidence type="ECO:0000256" key="7">
    <source>
        <dbReference type="PIRSR" id="PIRSR604241-50"/>
    </source>
</evidence>
<comment type="subcellular location">
    <subcellularLocation>
        <location evidence="1">Membrane</location>
    </subcellularLocation>
</comment>
<dbReference type="InterPro" id="IPR004241">
    <property type="entry name" value="Atg8-like"/>
</dbReference>
<evidence type="ECO:0000256" key="8">
    <source>
        <dbReference type="RuleBase" id="RU004384"/>
    </source>
</evidence>
<name>A0AAV7GBS0_DENCH</name>
<keyword evidence="10" id="KW-1185">Reference proteome</keyword>
<organism evidence="9 10">
    <name type="scientific">Dendrobium chrysotoxum</name>
    <name type="common">Orchid</name>
    <dbReference type="NCBI Taxonomy" id="161865"/>
    <lineage>
        <taxon>Eukaryota</taxon>
        <taxon>Viridiplantae</taxon>
        <taxon>Streptophyta</taxon>
        <taxon>Embryophyta</taxon>
        <taxon>Tracheophyta</taxon>
        <taxon>Spermatophyta</taxon>
        <taxon>Magnoliopsida</taxon>
        <taxon>Liliopsida</taxon>
        <taxon>Asparagales</taxon>
        <taxon>Orchidaceae</taxon>
        <taxon>Epidendroideae</taxon>
        <taxon>Malaxideae</taxon>
        <taxon>Dendrobiinae</taxon>
        <taxon>Dendrobium</taxon>
    </lineage>
</organism>
<dbReference type="Pfam" id="PF02991">
    <property type="entry name" value="ATG8"/>
    <property type="match status" value="1"/>
</dbReference>
<comment type="subunit">
    <text evidence="3">Interacts with ATG4.</text>
</comment>
<comment type="caution">
    <text evidence="9">The sequence shown here is derived from an EMBL/GenBank/DDBJ whole genome shotgun (WGS) entry which is preliminary data.</text>
</comment>
<dbReference type="GO" id="GO:0016020">
    <property type="term" value="C:membrane"/>
    <property type="evidence" value="ECO:0007669"/>
    <property type="project" value="UniProtKB-SubCell"/>
</dbReference>
<dbReference type="SUPFAM" id="SSF54236">
    <property type="entry name" value="Ubiquitin-like"/>
    <property type="match status" value="1"/>
</dbReference>
<evidence type="ECO:0000256" key="3">
    <source>
        <dbReference type="ARBA" id="ARBA00011579"/>
    </source>
</evidence>
<dbReference type="Gene3D" id="3.10.20.90">
    <property type="entry name" value="Phosphatidylinositol 3-kinase Catalytic Subunit, Chain A, domain 1"/>
    <property type="match status" value="1"/>
</dbReference>
<reference evidence="9 10" key="1">
    <citation type="journal article" date="2021" name="Hortic Res">
        <title>Chromosome-scale assembly of the Dendrobium chrysotoxum genome enhances the understanding of orchid evolution.</title>
        <authorList>
            <person name="Zhang Y."/>
            <person name="Zhang G.Q."/>
            <person name="Zhang D."/>
            <person name="Liu X.D."/>
            <person name="Xu X.Y."/>
            <person name="Sun W.H."/>
            <person name="Yu X."/>
            <person name="Zhu X."/>
            <person name="Wang Z.W."/>
            <person name="Zhao X."/>
            <person name="Zhong W.Y."/>
            <person name="Chen H."/>
            <person name="Yin W.L."/>
            <person name="Huang T."/>
            <person name="Niu S.C."/>
            <person name="Liu Z.J."/>
        </authorList>
    </citation>
    <scope>NUCLEOTIDE SEQUENCE [LARGE SCALE GENOMIC DNA]</scope>
    <source>
        <strain evidence="9">Lindl</strain>
    </source>
</reference>
<comment type="similarity">
    <text evidence="2 8">Belongs to the ATG8 family.</text>
</comment>
<feature type="lipid moiety-binding region" description="Phosphatidylserine amidated glycine; alternate" evidence="7">
    <location>
        <position position="168"/>
    </location>
</feature>
<evidence type="ECO:0000313" key="9">
    <source>
        <dbReference type="EMBL" id="KAH0453896.1"/>
    </source>
</evidence>
<dbReference type="AlphaFoldDB" id="A0AAV7GBS0"/>
<evidence type="ECO:0000256" key="5">
    <source>
        <dbReference type="ARBA" id="ARBA00023136"/>
    </source>
</evidence>
<proteinExistence type="inferred from homology"/>
<evidence type="ECO:0000256" key="4">
    <source>
        <dbReference type="ARBA" id="ARBA00022786"/>
    </source>
</evidence>
<keyword evidence="8" id="KW-0072">Autophagy</keyword>
<dbReference type="EMBL" id="JAGFBR010000016">
    <property type="protein sequence ID" value="KAH0453896.1"/>
    <property type="molecule type" value="Genomic_DNA"/>
</dbReference>
<evidence type="ECO:0000256" key="1">
    <source>
        <dbReference type="ARBA" id="ARBA00004370"/>
    </source>
</evidence>
<evidence type="ECO:0000313" key="10">
    <source>
        <dbReference type="Proteomes" id="UP000775213"/>
    </source>
</evidence>
<dbReference type="GO" id="GO:0005776">
    <property type="term" value="C:autophagosome"/>
    <property type="evidence" value="ECO:0007669"/>
    <property type="project" value="UniProtKB-ARBA"/>
</dbReference>
<evidence type="ECO:0000256" key="6">
    <source>
        <dbReference type="ARBA" id="ARBA00023288"/>
    </source>
</evidence>
<accession>A0AAV7GBS0</accession>
<protein>
    <recommendedName>
        <fullName evidence="8">Autophagy-related protein</fullName>
    </recommendedName>
</protein>